<dbReference type="Pfam" id="PF13391">
    <property type="entry name" value="HNH_2"/>
    <property type="match status" value="1"/>
</dbReference>
<name>A0A2B8BKD0_9PROT</name>
<evidence type="ECO:0000259" key="1">
    <source>
        <dbReference type="Pfam" id="PF13391"/>
    </source>
</evidence>
<keyword evidence="3" id="KW-1185">Reference proteome</keyword>
<feature type="domain" description="HNH nuclease" evidence="1">
    <location>
        <begin position="200"/>
        <end position="251"/>
    </location>
</feature>
<keyword evidence="2" id="KW-0378">Hydrolase</keyword>
<keyword evidence="2" id="KW-0540">Nuclease</keyword>
<accession>A0A2B8BKD0</accession>
<evidence type="ECO:0000313" key="3">
    <source>
        <dbReference type="Proteomes" id="UP000225379"/>
    </source>
</evidence>
<gene>
    <name evidence="2" type="ORF">CRT60_06705</name>
</gene>
<comment type="caution">
    <text evidence="2">The sequence shown here is derived from an EMBL/GenBank/DDBJ whole genome shotgun (WGS) entry which is preliminary data.</text>
</comment>
<dbReference type="Proteomes" id="UP000225379">
    <property type="component" value="Unassembled WGS sequence"/>
</dbReference>
<reference evidence="3" key="1">
    <citation type="submission" date="2017-10" db="EMBL/GenBank/DDBJ databases">
        <authorList>
            <person name="Kravchenko I.K."/>
            <person name="Grouzdev D.S."/>
        </authorList>
    </citation>
    <scope>NUCLEOTIDE SEQUENCE [LARGE SCALE GENOMIC DNA]</scope>
    <source>
        <strain evidence="3">B2</strain>
    </source>
</reference>
<dbReference type="OrthoDB" id="7181882at2"/>
<dbReference type="RefSeq" id="WP_098735669.1">
    <property type="nucleotide sequence ID" value="NZ_PDKW01000039.1"/>
</dbReference>
<dbReference type="InterPro" id="IPR003615">
    <property type="entry name" value="HNH_nuc"/>
</dbReference>
<dbReference type="GO" id="GO:0004519">
    <property type="term" value="F:endonuclease activity"/>
    <property type="evidence" value="ECO:0007669"/>
    <property type="project" value="UniProtKB-KW"/>
</dbReference>
<evidence type="ECO:0000313" key="2">
    <source>
        <dbReference type="EMBL" id="PGH57677.1"/>
    </source>
</evidence>
<dbReference type="AlphaFoldDB" id="A0A2B8BKD0"/>
<protein>
    <submittedName>
        <fullName evidence="2">HNH endonuclease</fullName>
    </submittedName>
</protein>
<sequence>MNDPDASFRLAAFERLRLLVQLHGGSLPWSVVNEGFVHEGARIHFATKAEGIFKPASMTGVLSVTTVVPRAGRRAWYHDQLESEAKLAMAADGLSYAFNGTDPDSRQNQLLRDARDRQLPIIYFFGVAPAIYEPIFPAYVVEWDPKALSVKLAPKPIADAATLWTPPNPDERRYALRQVKQRLHQSAFRERVVAAYGGRCALTGLPEVRLVDAAHIIPDGDVERGQPDIRNGICMSRLHHAAYDADLISIDPDHRIHISERLLEQHDGPMLELGLKALKGQLIRMPREDLMKPDPDRLAVRFERFRKAA</sequence>
<proteinExistence type="predicted"/>
<organism evidence="2 3">
    <name type="scientific">Azospirillum palustre</name>
    <dbReference type="NCBI Taxonomy" id="2044885"/>
    <lineage>
        <taxon>Bacteria</taxon>
        <taxon>Pseudomonadati</taxon>
        <taxon>Pseudomonadota</taxon>
        <taxon>Alphaproteobacteria</taxon>
        <taxon>Rhodospirillales</taxon>
        <taxon>Azospirillaceae</taxon>
        <taxon>Azospirillum</taxon>
    </lineage>
</organism>
<keyword evidence="2" id="KW-0255">Endonuclease</keyword>
<dbReference type="EMBL" id="PDKW01000039">
    <property type="protein sequence ID" value="PGH57677.1"/>
    <property type="molecule type" value="Genomic_DNA"/>
</dbReference>